<comment type="caution">
    <text evidence="2">The sequence shown here is derived from an EMBL/GenBank/DDBJ whole genome shotgun (WGS) entry which is preliminary data.</text>
</comment>
<feature type="transmembrane region" description="Helical" evidence="1">
    <location>
        <begin position="43"/>
        <end position="67"/>
    </location>
</feature>
<dbReference type="InterPro" id="IPR020215">
    <property type="entry name" value="EbsA-like"/>
</dbReference>
<reference evidence="3" key="1">
    <citation type="journal article" date="2019" name="Int. J. Syst. Evol. Microbiol.">
        <title>The Global Catalogue of Microorganisms (GCM) 10K type strain sequencing project: providing services to taxonomists for standard genome sequencing and annotation.</title>
        <authorList>
            <consortium name="The Broad Institute Genomics Platform"/>
            <consortium name="The Broad Institute Genome Sequencing Center for Infectious Disease"/>
            <person name="Wu L."/>
            <person name="Ma J."/>
        </authorList>
    </citation>
    <scope>NUCLEOTIDE SEQUENCE [LARGE SCALE GENOMIC DNA]</scope>
    <source>
        <strain evidence="3">CCM 8951</strain>
    </source>
</reference>
<evidence type="ECO:0000256" key="1">
    <source>
        <dbReference type="SAM" id="Phobius"/>
    </source>
</evidence>
<dbReference type="Proteomes" id="UP001597244">
    <property type="component" value="Unassembled WGS sequence"/>
</dbReference>
<accession>A0ABW4DNM9</accession>
<proteinExistence type="predicted"/>
<keyword evidence="1" id="KW-1133">Transmembrane helix</keyword>
<feature type="transmembrane region" description="Helical" evidence="1">
    <location>
        <begin position="20"/>
        <end position="37"/>
    </location>
</feature>
<dbReference type="RefSeq" id="WP_125577990.1">
    <property type="nucleotide sequence ID" value="NZ_JBHTOF010000099.1"/>
</dbReference>
<evidence type="ECO:0000313" key="3">
    <source>
        <dbReference type="Proteomes" id="UP001597244"/>
    </source>
</evidence>
<evidence type="ECO:0000313" key="2">
    <source>
        <dbReference type="EMBL" id="MFD1466239.1"/>
    </source>
</evidence>
<sequence>MPKKNKLYCQPLTLSRMNLWLWVTCLLLLAIIIQLEMTDKVSWLAITLAVVFVVATIYLGLSSFISVDPVTKAINSHYPFSRQALILARPQVVAIEAHKYSVQIQLEHDMNYRFLMTKKKRQELIRLWEGK</sequence>
<keyword evidence="1" id="KW-0472">Membrane</keyword>
<gene>
    <name evidence="2" type="ORF">ACFQ4L_09220</name>
</gene>
<dbReference type="Pfam" id="PF17255">
    <property type="entry name" value="EbsA"/>
    <property type="match status" value="1"/>
</dbReference>
<keyword evidence="3" id="KW-1185">Reference proteome</keyword>
<organism evidence="2 3">
    <name type="scientific">Lapidilactobacillus mulanensis</name>
    <dbReference type="NCBI Taxonomy" id="2485999"/>
    <lineage>
        <taxon>Bacteria</taxon>
        <taxon>Bacillati</taxon>
        <taxon>Bacillota</taxon>
        <taxon>Bacilli</taxon>
        <taxon>Lactobacillales</taxon>
        <taxon>Lactobacillaceae</taxon>
        <taxon>Lapidilactobacillus</taxon>
    </lineage>
</organism>
<name>A0ABW4DNM9_9LACO</name>
<keyword evidence="1" id="KW-0812">Transmembrane</keyword>
<dbReference type="EMBL" id="JBHTOF010000099">
    <property type="protein sequence ID" value="MFD1466239.1"/>
    <property type="molecule type" value="Genomic_DNA"/>
</dbReference>
<protein>
    <submittedName>
        <fullName evidence="2">EbsA family protein</fullName>
    </submittedName>
</protein>